<reference evidence="7 8" key="1">
    <citation type="submission" date="2015-09" db="EMBL/GenBank/DDBJ databases">
        <authorList>
            <person name="Jackson K.R."/>
            <person name="Lunt B.L."/>
            <person name="Fisher J.N.B."/>
            <person name="Gardner A.V."/>
            <person name="Bailey M.E."/>
            <person name="Deus L.M."/>
            <person name="Earl A.S."/>
            <person name="Gibby P.D."/>
            <person name="Hartmann K.A."/>
            <person name="Liu J.E."/>
            <person name="Manci A.M."/>
            <person name="Nielsen D.A."/>
            <person name="Solomon M.B."/>
            <person name="Breakwell D.P."/>
            <person name="Burnett S.H."/>
            <person name="Grose J.H."/>
        </authorList>
    </citation>
    <scope>NUCLEOTIDE SEQUENCE [LARGE SCALE GENOMIC DNA]</scope>
    <source>
        <strain evidence="7 8">KCOM 1279</strain>
    </source>
</reference>
<feature type="transmembrane region" description="Helical" evidence="5">
    <location>
        <begin position="227"/>
        <end position="243"/>
    </location>
</feature>
<comment type="subcellular location">
    <subcellularLocation>
        <location evidence="1">Membrane</location>
        <topology evidence="1">Multi-pass membrane protein</topology>
    </subcellularLocation>
</comment>
<feature type="transmembrane region" description="Helical" evidence="5">
    <location>
        <begin position="206"/>
        <end position="222"/>
    </location>
</feature>
<evidence type="ECO:0000256" key="5">
    <source>
        <dbReference type="SAM" id="Phobius"/>
    </source>
</evidence>
<feature type="transmembrane region" description="Helical" evidence="5">
    <location>
        <begin position="9"/>
        <end position="27"/>
    </location>
</feature>
<feature type="transmembrane region" description="Helical" evidence="5">
    <location>
        <begin position="92"/>
        <end position="111"/>
    </location>
</feature>
<dbReference type="RefSeq" id="WP_060676060.1">
    <property type="nucleotide sequence ID" value="NZ_CP012713.1"/>
</dbReference>
<dbReference type="PANTHER" id="PTHR37422:SF13">
    <property type="entry name" value="LIPOPOLYSACCHARIDE BIOSYNTHESIS PROTEIN PA4999-RELATED"/>
    <property type="match status" value="1"/>
</dbReference>
<sequence length="401" mass="46923">MNIDNKKNNFLNGLIILSMLVYLFFLSRRGGDTKDVLSIFIMFLIFIYSFKNGVKGYLKHKRDIIIGVLYLILVIISYITVDEKGDDKFYTFLHTTIYSVGFMLVLLNYKLEDRYIKYILPLMLFISIAPIYKGIIDLYKNFNNIAFYRIAGDTYTTRYAAELGIYLLLGVLFFLYYKKIYIRILLICYMVIILTLIFFTQSRNDFLVIPIILVFIFTILDWKKGLIAIIIILGLAFSLFKYSNKIAAVNRIESTVVTKEKIKKDARYTIFLDGIKEAKNYPIIGKGFFFYKGQKLHSAGENIDHYHNNFIETAVTQGLLTLGIYIIFLINLLISLLKSYFSEKDILKKYIKLLAISVLLFINFYGFFEVSFYFEKIYQLVFTIIAISFIIDNKNDFKNIK</sequence>
<evidence type="ECO:0000256" key="3">
    <source>
        <dbReference type="ARBA" id="ARBA00022989"/>
    </source>
</evidence>
<dbReference type="PANTHER" id="PTHR37422">
    <property type="entry name" value="TEICHURONIC ACID BIOSYNTHESIS PROTEIN TUAE"/>
    <property type="match status" value="1"/>
</dbReference>
<name>A0A0M4SPY0_9FUSO</name>
<feature type="transmembrane region" description="Helical" evidence="5">
    <location>
        <begin position="33"/>
        <end position="50"/>
    </location>
</feature>
<dbReference type="InterPro" id="IPR007016">
    <property type="entry name" value="O-antigen_ligase-rel_domated"/>
</dbReference>
<keyword evidence="3 5" id="KW-1133">Transmembrane helix</keyword>
<dbReference type="Proteomes" id="UP000063147">
    <property type="component" value="Chromosome"/>
</dbReference>
<dbReference type="EMBL" id="CP012713">
    <property type="protein sequence ID" value="ALF17595.1"/>
    <property type="molecule type" value="Genomic_DNA"/>
</dbReference>
<dbReference type="GO" id="GO:0016020">
    <property type="term" value="C:membrane"/>
    <property type="evidence" value="ECO:0007669"/>
    <property type="project" value="UniProtKB-SubCell"/>
</dbReference>
<protein>
    <submittedName>
        <fullName evidence="7">Polymerase</fullName>
    </submittedName>
</protein>
<keyword evidence="2 5" id="KW-0812">Transmembrane</keyword>
<proteinExistence type="predicted"/>
<accession>A0A0M4SPY0</accession>
<feature type="transmembrane region" description="Helical" evidence="5">
    <location>
        <begin position="118"/>
        <end position="139"/>
    </location>
</feature>
<dbReference type="InterPro" id="IPR051533">
    <property type="entry name" value="WaaL-like"/>
</dbReference>
<dbReference type="Pfam" id="PF04932">
    <property type="entry name" value="Wzy_C"/>
    <property type="match status" value="1"/>
</dbReference>
<evidence type="ECO:0000256" key="4">
    <source>
        <dbReference type="ARBA" id="ARBA00023136"/>
    </source>
</evidence>
<evidence type="ECO:0000256" key="2">
    <source>
        <dbReference type="ARBA" id="ARBA00022692"/>
    </source>
</evidence>
<dbReference type="AlphaFoldDB" id="A0A0M4SPY0"/>
<feature type="transmembrane region" description="Helical" evidence="5">
    <location>
        <begin position="373"/>
        <end position="391"/>
    </location>
</feature>
<feature type="transmembrane region" description="Helical" evidence="5">
    <location>
        <begin position="159"/>
        <end position="177"/>
    </location>
</feature>
<feature type="transmembrane region" description="Helical" evidence="5">
    <location>
        <begin position="184"/>
        <end position="200"/>
    </location>
</feature>
<dbReference type="PATRIC" id="fig|76859.3.peg.1038"/>
<feature type="transmembrane region" description="Helical" evidence="5">
    <location>
        <begin position="349"/>
        <end position="367"/>
    </location>
</feature>
<evidence type="ECO:0000313" key="7">
    <source>
        <dbReference type="EMBL" id="ALF17595.1"/>
    </source>
</evidence>
<feature type="transmembrane region" description="Helical" evidence="5">
    <location>
        <begin position="62"/>
        <end position="80"/>
    </location>
</feature>
<feature type="domain" description="O-antigen ligase-related" evidence="6">
    <location>
        <begin position="189"/>
        <end position="326"/>
    </location>
</feature>
<keyword evidence="4 5" id="KW-0472">Membrane</keyword>
<organism evidence="7">
    <name type="scientific">Fusobacterium animalis</name>
    <dbReference type="NCBI Taxonomy" id="76859"/>
    <lineage>
        <taxon>Bacteria</taxon>
        <taxon>Fusobacteriati</taxon>
        <taxon>Fusobacteriota</taxon>
        <taxon>Fusobacteriia</taxon>
        <taxon>Fusobacteriales</taxon>
        <taxon>Fusobacteriaceae</taxon>
        <taxon>Fusobacterium</taxon>
    </lineage>
</organism>
<dbReference type="OrthoDB" id="86350at2"/>
<gene>
    <name evidence="7" type="ORF">RN98_05210</name>
</gene>
<feature type="transmembrane region" description="Helical" evidence="5">
    <location>
        <begin position="318"/>
        <end position="337"/>
    </location>
</feature>
<evidence type="ECO:0000259" key="6">
    <source>
        <dbReference type="Pfam" id="PF04932"/>
    </source>
</evidence>
<evidence type="ECO:0000256" key="1">
    <source>
        <dbReference type="ARBA" id="ARBA00004141"/>
    </source>
</evidence>
<evidence type="ECO:0000313" key="8">
    <source>
        <dbReference type="Proteomes" id="UP000063147"/>
    </source>
</evidence>